<gene>
    <name evidence="1" type="ORF">SAHL_11635</name>
</gene>
<dbReference type="Proteomes" id="UP000285123">
    <property type="component" value="Unassembled WGS sequence"/>
</dbReference>
<evidence type="ECO:0000313" key="2">
    <source>
        <dbReference type="Proteomes" id="UP000285123"/>
    </source>
</evidence>
<sequence>MADLERIARENDTSLEIVRAIADHIGDDADRIRETLDNPDDFDSIVTRALELTGDTSATLRWQGRVIG</sequence>
<accession>A0A423PNP8</accession>
<comment type="caution">
    <text evidence="1">The sequence shown here is derived from an EMBL/GenBank/DDBJ whole genome shotgun (WGS) entry which is preliminary data.</text>
</comment>
<reference evidence="1 2" key="1">
    <citation type="submission" date="2013-10" db="EMBL/GenBank/DDBJ databases">
        <title>Salinisphaera halophila YIM 95161 Genome Sequencing.</title>
        <authorList>
            <person name="Lai Q."/>
            <person name="Li C."/>
            <person name="Shao Z."/>
        </authorList>
    </citation>
    <scope>NUCLEOTIDE SEQUENCE [LARGE SCALE GENOMIC DNA]</scope>
    <source>
        <strain evidence="1 2">YIM 95161</strain>
    </source>
</reference>
<evidence type="ECO:0000313" key="1">
    <source>
        <dbReference type="EMBL" id="ROO27234.1"/>
    </source>
</evidence>
<dbReference type="EMBL" id="AYKF01000094">
    <property type="protein sequence ID" value="ROO27234.1"/>
    <property type="molecule type" value="Genomic_DNA"/>
</dbReference>
<organism evidence="1 2">
    <name type="scientific">Salinisphaera orenii YIM 95161</name>
    <dbReference type="NCBI Taxonomy" id="1051139"/>
    <lineage>
        <taxon>Bacteria</taxon>
        <taxon>Pseudomonadati</taxon>
        <taxon>Pseudomonadota</taxon>
        <taxon>Gammaproteobacteria</taxon>
        <taxon>Salinisphaerales</taxon>
        <taxon>Salinisphaeraceae</taxon>
        <taxon>Salinisphaera</taxon>
    </lineage>
</organism>
<proteinExistence type="predicted"/>
<name>A0A423PNP8_9GAMM</name>
<dbReference type="RefSeq" id="WP_123591580.1">
    <property type="nucleotide sequence ID" value="NZ_AYKF01000094.1"/>
</dbReference>
<protein>
    <submittedName>
        <fullName evidence="1">Uncharacterized protein</fullName>
    </submittedName>
</protein>
<dbReference type="AlphaFoldDB" id="A0A423PNP8"/>